<dbReference type="InterPro" id="IPR003597">
    <property type="entry name" value="Ig_C1-set"/>
</dbReference>
<feature type="transmembrane region" description="Helical" evidence="4">
    <location>
        <begin position="300"/>
        <end position="323"/>
    </location>
</feature>
<dbReference type="SMART" id="SM00407">
    <property type="entry name" value="IGc1"/>
    <property type="match status" value="1"/>
</dbReference>
<keyword evidence="4" id="KW-0812">Transmembrane</keyword>
<organism evidence="7 8">
    <name type="scientific">Cyprinus carpio</name>
    <name type="common">Common carp</name>
    <dbReference type="NCBI Taxonomy" id="7962"/>
    <lineage>
        <taxon>Eukaryota</taxon>
        <taxon>Metazoa</taxon>
        <taxon>Chordata</taxon>
        <taxon>Craniata</taxon>
        <taxon>Vertebrata</taxon>
        <taxon>Euteleostomi</taxon>
        <taxon>Actinopterygii</taxon>
        <taxon>Neopterygii</taxon>
        <taxon>Teleostei</taxon>
        <taxon>Ostariophysi</taxon>
        <taxon>Cypriniformes</taxon>
        <taxon>Cyprinidae</taxon>
        <taxon>Cyprininae</taxon>
        <taxon>Cyprinus</taxon>
    </lineage>
</organism>
<evidence type="ECO:0000256" key="5">
    <source>
        <dbReference type="SAM" id="SignalP"/>
    </source>
</evidence>
<dbReference type="InterPro" id="IPR007110">
    <property type="entry name" value="Ig-like_dom"/>
</dbReference>
<keyword evidence="5" id="KW-0732">Signal</keyword>
<dbReference type="GO" id="GO:0005615">
    <property type="term" value="C:extracellular space"/>
    <property type="evidence" value="ECO:0007669"/>
    <property type="project" value="TreeGrafter"/>
</dbReference>
<dbReference type="Ensembl" id="ENSCCRT00010025743.1">
    <property type="protein sequence ID" value="ENSCCRP00010023469.1"/>
    <property type="gene ID" value="ENSCCRG00010010123.1"/>
</dbReference>
<evidence type="ECO:0000256" key="3">
    <source>
        <dbReference type="SAM" id="MobiDB-lite"/>
    </source>
</evidence>
<evidence type="ECO:0000256" key="4">
    <source>
        <dbReference type="SAM" id="Phobius"/>
    </source>
</evidence>
<feature type="domain" description="Ig-like" evidence="6">
    <location>
        <begin position="199"/>
        <end position="286"/>
    </location>
</feature>
<dbReference type="Pfam" id="PF07654">
    <property type="entry name" value="C1-set"/>
    <property type="match status" value="1"/>
</dbReference>
<dbReference type="InterPro" id="IPR011162">
    <property type="entry name" value="MHC_I/II-like_Ag-recog"/>
</dbReference>
<dbReference type="InterPro" id="IPR036179">
    <property type="entry name" value="Ig-like_dom_sf"/>
</dbReference>
<name>A0A8C1IWV5_CYPCA</name>
<keyword evidence="4" id="KW-1133">Transmembrane helix</keyword>
<feature type="signal peptide" evidence="5">
    <location>
        <begin position="1"/>
        <end position="17"/>
    </location>
</feature>
<dbReference type="SUPFAM" id="SSF48726">
    <property type="entry name" value="Immunoglobulin"/>
    <property type="match status" value="1"/>
</dbReference>
<accession>A0A8C1IWV5</accession>
<sequence length="349" mass="39493">MAITLILLLLSVPAVTSKGSHSLSLHSTYIKGKTFFPEYSYTLMLDDVVVGHFNSKTWTYVPRGNTTDEDNLIDPQHIHTISKNIYDDFVERWIVMDGGNLTGSLQVHQKMFLCELLNNDKPGQMITRSASKGLTTDELCYLDGQFNYQGTSYVTQQELEPYLQLSMWFHENVYYPVCINTLKNYLKKRGTQVNRKVKPRFKLIQKANLDGGFRVSCLATGFYPRHMNLTLFRDGQPVADHEITGGELLPNDDGTYQMRKSLEISAADKHKYTCSATHLSLDNKLDIDLEFDPGEPFKSLIPSVLIVLALVLMFGTGVIIYICRRRRAASKKSDYSSASTSEENMEPAS</sequence>
<dbReference type="InterPro" id="IPR003006">
    <property type="entry name" value="Ig/MHC_CS"/>
</dbReference>
<evidence type="ECO:0000259" key="6">
    <source>
        <dbReference type="PROSITE" id="PS50835"/>
    </source>
</evidence>
<dbReference type="GO" id="GO:0009897">
    <property type="term" value="C:external side of plasma membrane"/>
    <property type="evidence" value="ECO:0007669"/>
    <property type="project" value="TreeGrafter"/>
</dbReference>
<dbReference type="PROSITE" id="PS00290">
    <property type="entry name" value="IG_MHC"/>
    <property type="match status" value="1"/>
</dbReference>
<dbReference type="Proteomes" id="UP000694427">
    <property type="component" value="Unplaced"/>
</dbReference>
<keyword evidence="2" id="KW-0393">Immunoglobulin domain</keyword>
<dbReference type="InterPro" id="IPR013783">
    <property type="entry name" value="Ig-like_fold"/>
</dbReference>
<keyword evidence="8" id="KW-1185">Reference proteome</keyword>
<reference evidence="7" key="2">
    <citation type="submission" date="2025-09" db="UniProtKB">
        <authorList>
            <consortium name="Ensembl"/>
        </authorList>
    </citation>
    <scope>IDENTIFICATION</scope>
</reference>
<proteinExistence type="predicted"/>
<evidence type="ECO:0000313" key="7">
    <source>
        <dbReference type="Ensembl" id="ENSCCRP00010023469.1"/>
    </source>
</evidence>
<dbReference type="PANTHER" id="PTHR16675">
    <property type="entry name" value="MHC CLASS I-RELATED"/>
    <property type="match status" value="1"/>
</dbReference>
<dbReference type="InterPro" id="IPR037055">
    <property type="entry name" value="MHC_I-like_Ag-recog_sf"/>
</dbReference>
<keyword evidence="1" id="KW-0325">Glycoprotein</keyword>
<feature type="region of interest" description="Disordered" evidence="3">
    <location>
        <begin position="330"/>
        <end position="349"/>
    </location>
</feature>
<dbReference type="PROSITE" id="PS50835">
    <property type="entry name" value="IG_LIKE"/>
    <property type="match status" value="1"/>
</dbReference>
<dbReference type="Gene3D" id="2.60.40.10">
    <property type="entry name" value="Immunoglobulins"/>
    <property type="match status" value="1"/>
</dbReference>
<dbReference type="Gene3D" id="3.30.500.10">
    <property type="entry name" value="MHC class I-like antigen recognition-like"/>
    <property type="match status" value="1"/>
</dbReference>
<dbReference type="PANTHER" id="PTHR16675:SF191">
    <property type="entry name" value="CLASS I HISTOCOMPATIBILITY ANTIGEN, F10 ALPHA CHAIN-LIKE-RELATED"/>
    <property type="match status" value="1"/>
</dbReference>
<dbReference type="GO" id="GO:0006955">
    <property type="term" value="P:immune response"/>
    <property type="evidence" value="ECO:0007669"/>
    <property type="project" value="TreeGrafter"/>
</dbReference>
<dbReference type="SUPFAM" id="SSF54452">
    <property type="entry name" value="MHC antigen-recognition domain"/>
    <property type="match status" value="1"/>
</dbReference>
<evidence type="ECO:0000256" key="1">
    <source>
        <dbReference type="ARBA" id="ARBA00023180"/>
    </source>
</evidence>
<dbReference type="FunFam" id="3.30.500.10:FF:000007">
    <property type="entry name" value="Major histocompatibility complex class I LDA"/>
    <property type="match status" value="1"/>
</dbReference>
<protein>
    <recommendedName>
        <fullName evidence="6">Ig-like domain-containing protein</fullName>
    </recommendedName>
</protein>
<dbReference type="InterPro" id="IPR050208">
    <property type="entry name" value="MHC_class-I_related"/>
</dbReference>
<keyword evidence="4" id="KW-0472">Membrane</keyword>
<reference evidence="7" key="1">
    <citation type="submission" date="2025-08" db="UniProtKB">
        <authorList>
            <consortium name="Ensembl"/>
        </authorList>
    </citation>
    <scope>IDENTIFICATION</scope>
</reference>
<evidence type="ECO:0000313" key="8">
    <source>
        <dbReference type="Proteomes" id="UP000694427"/>
    </source>
</evidence>
<evidence type="ECO:0000256" key="2">
    <source>
        <dbReference type="ARBA" id="ARBA00023319"/>
    </source>
</evidence>
<feature type="chain" id="PRO_5034173845" description="Ig-like domain-containing protein" evidence="5">
    <location>
        <begin position="18"/>
        <end position="349"/>
    </location>
</feature>
<dbReference type="AlphaFoldDB" id="A0A8C1IWV5"/>